<protein>
    <submittedName>
        <fullName evidence="1">Uncharacterized protein</fullName>
    </submittedName>
</protein>
<dbReference type="OMA" id="SSWIMNI"/>
<proteinExistence type="predicted"/>
<dbReference type="Ensembl" id="ENSUMAT00000016384.1">
    <property type="protein sequence ID" value="ENSUMAP00000013807.1"/>
    <property type="gene ID" value="ENSUMAG00000010161.1"/>
</dbReference>
<organism evidence="1">
    <name type="scientific">Ursus maritimus</name>
    <name type="common">Polar bear</name>
    <name type="synonym">Thalarctos maritimus</name>
    <dbReference type="NCBI Taxonomy" id="29073"/>
    <lineage>
        <taxon>Eukaryota</taxon>
        <taxon>Metazoa</taxon>
        <taxon>Chordata</taxon>
        <taxon>Craniata</taxon>
        <taxon>Vertebrata</taxon>
        <taxon>Euteleostomi</taxon>
        <taxon>Mammalia</taxon>
        <taxon>Eutheria</taxon>
        <taxon>Laurasiatheria</taxon>
        <taxon>Carnivora</taxon>
        <taxon>Caniformia</taxon>
        <taxon>Ursidae</taxon>
        <taxon>Ursus</taxon>
    </lineage>
</organism>
<dbReference type="AlphaFoldDB" id="A0A452TZR0"/>
<sequence length="71" mass="8791">MLLHHFLKHCYLDLNFELWLDILLSHWKYFEAYFILLTAANIEEYTFVFSSWIMNIKPICDHYLLDDLFKM</sequence>
<accession>A0A452TZR0</accession>
<evidence type="ECO:0000313" key="1">
    <source>
        <dbReference type="Ensembl" id="ENSUMAP00000013807"/>
    </source>
</evidence>
<reference evidence="1" key="1">
    <citation type="submission" date="2019-03" db="UniProtKB">
        <authorList>
            <consortium name="Ensembl"/>
        </authorList>
    </citation>
    <scope>IDENTIFICATION</scope>
</reference>
<name>A0A452TZR0_URSMA</name>